<sequence length="562" mass="60674">MTLPTPSTEIRPDLVLLAGRVRTGLGSAADAAETDGTGRETLPFDAVAVRGRHIVAVARRADVDGWNTSAAEIIDLGESTITAGFVDAHVHPLSGAESRHNALMLHDCETTTEVAERIAAFAAERGPEEWIRGFGLSFDMFVGHEITNEPFARAFGGRPGYLLLFDGHSIIASPRALERAGIDGTRDFGNNSSIEVYADGTPTGYLIESDAESLVTDLYPRMPVEARVTAVQNKLAEFAASGYTSLHQMNMEEGDLDVLRALEESGELPVRVRVSPLWRASDPWAETLRRMIALQGVSGRRWHVEGVKFMLDGSIDNGSAWLFEADTHGGGLEPYWTPSAQFTHAIHALAESGVPTATHAIGDKAVEFVLDAVQSLPSHAANTRHRIEHVETIPDALVPRFAELGVTASMQPIHAFAQRADGCDMWTTLLGRDSERAANGWRIADLDRSGAIVALGSDWPVEEFDGRKIFAANVTRHRHGSDRPAVDPHQALSPERTLRALTRNGWASIGHPGEGVVAPGARADLAVFADDPLSTDPDRFAESRVLLTVVDGQVAHRDSSLA</sequence>
<evidence type="ECO:0000259" key="1">
    <source>
        <dbReference type="Pfam" id="PF07969"/>
    </source>
</evidence>
<dbReference type="RefSeq" id="WP_179577468.1">
    <property type="nucleotide sequence ID" value="NZ_JACCFM010000001.1"/>
</dbReference>
<gene>
    <name evidence="2" type="ORF">HNR05_000375</name>
</gene>
<dbReference type="Gene3D" id="3.10.310.70">
    <property type="match status" value="1"/>
</dbReference>
<comment type="caution">
    <text evidence="2">The sequence shown here is derived from an EMBL/GenBank/DDBJ whole genome shotgun (WGS) entry which is preliminary data.</text>
</comment>
<dbReference type="PANTHER" id="PTHR22642">
    <property type="entry name" value="IMIDAZOLONEPROPIONASE"/>
    <property type="match status" value="1"/>
</dbReference>
<evidence type="ECO:0000313" key="3">
    <source>
        <dbReference type="Proteomes" id="UP000537260"/>
    </source>
</evidence>
<dbReference type="Gene3D" id="3.20.20.140">
    <property type="entry name" value="Metal-dependent hydrolases"/>
    <property type="match status" value="1"/>
</dbReference>
<dbReference type="InterPro" id="IPR013108">
    <property type="entry name" value="Amidohydro_3"/>
</dbReference>
<dbReference type="AlphaFoldDB" id="A0A7Z0ECP2"/>
<dbReference type="PANTHER" id="PTHR22642:SF2">
    <property type="entry name" value="PROTEIN LONG AFTER FAR-RED 3"/>
    <property type="match status" value="1"/>
</dbReference>
<dbReference type="Gene3D" id="2.30.40.10">
    <property type="entry name" value="Urease, subunit C, domain 1"/>
    <property type="match status" value="1"/>
</dbReference>
<dbReference type="GO" id="GO:0016810">
    <property type="term" value="F:hydrolase activity, acting on carbon-nitrogen (but not peptide) bonds"/>
    <property type="evidence" value="ECO:0007669"/>
    <property type="project" value="InterPro"/>
</dbReference>
<dbReference type="InterPro" id="IPR032466">
    <property type="entry name" value="Metal_Hydrolase"/>
</dbReference>
<protein>
    <recommendedName>
        <fullName evidence="1">Amidohydrolase 3 domain-containing protein</fullName>
    </recommendedName>
</protein>
<dbReference type="Proteomes" id="UP000537260">
    <property type="component" value="Unassembled WGS sequence"/>
</dbReference>
<dbReference type="SUPFAM" id="SSF51338">
    <property type="entry name" value="Composite domain of metallo-dependent hydrolases"/>
    <property type="match status" value="1"/>
</dbReference>
<evidence type="ECO:0000313" key="2">
    <source>
        <dbReference type="EMBL" id="NYJ18584.1"/>
    </source>
</evidence>
<proteinExistence type="predicted"/>
<dbReference type="InterPro" id="IPR033932">
    <property type="entry name" value="YtcJ-like"/>
</dbReference>
<accession>A0A7Z0ECP2</accession>
<dbReference type="InterPro" id="IPR011059">
    <property type="entry name" value="Metal-dep_hydrolase_composite"/>
</dbReference>
<dbReference type="EMBL" id="JACCFM010000001">
    <property type="protein sequence ID" value="NYJ18584.1"/>
    <property type="molecule type" value="Genomic_DNA"/>
</dbReference>
<name>A0A7Z0ECP2_9MICO</name>
<keyword evidence="3" id="KW-1185">Reference proteome</keyword>
<dbReference type="CDD" id="cd01300">
    <property type="entry name" value="YtcJ_like"/>
    <property type="match status" value="1"/>
</dbReference>
<dbReference type="Pfam" id="PF07969">
    <property type="entry name" value="Amidohydro_3"/>
    <property type="match status" value="1"/>
</dbReference>
<reference evidence="2 3" key="1">
    <citation type="submission" date="2020-07" db="EMBL/GenBank/DDBJ databases">
        <title>Sequencing the genomes of 1000 actinobacteria strains.</title>
        <authorList>
            <person name="Klenk H.-P."/>
        </authorList>
    </citation>
    <scope>NUCLEOTIDE SEQUENCE [LARGE SCALE GENOMIC DNA]</scope>
    <source>
        <strain evidence="2 3">LI1</strain>
    </source>
</reference>
<feature type="domain" description="Amidohydrolase 3" evidence="1">
    <location>
        <begin position="72"/>
        <end position="555"/>
    </location>
</feature>
<organism evidence="2 3">
    <name type="scientific">Glaciibacter psychrotolerans</name>
    <dbReference type="NCBI Taxonomy" id="670054"/>
    <lineage>
        <taxon>Bacteria</taxon>
        <taxon>Bacillati</taxon>
        <taxon>Actinomycetota</taxon>
        <taxon>Actinomycetes</taxon>
        <taxon>Micrococcales</taxon>
        <taxon>Microbacteriaceae</taxon>
        <taxon>Glaciibacter</taxon>
    </lineage>
</organism>
<dbReference type="SUPFAM" id="SSF51556">
    <property type="entry name" value="Metallo-dependent hydrolases"/>
    <property type="match status" value="1"/>
</dbReference>